<dbReference type="PATRIC" id="fig|718252.3.peg.143"/>
<proteinExistence type="predicted"/>
<reference evidence="3 4" key="1">
    <citation type="submission" date="2010-03" db="EMBL/GenBank/DDBJ databases">
        <title>The genome sequence of Faecalibacterium prausnitzii L2/6.</title>
        <authorList>
            <consortium name="metaHIT consortium -- http://www.metahit.eu/"/>
            <person name="Pajon A."/>
            <person name="Turner K."/>
            <person name="Parkhill J."/>
            <person name="Duncan S."/>
            <person name="Flint H."/>
        </authorList>
    </citation>
    <scope>NUCLEOTIDE SEQUENCE [LARGE SCALE GENOMIC DNA]</scope>
    <source>
        <strain evidence="4">L2-6</strain>
    </source>
</reference>
<dbReference type="GO" id="GO:0003700">
    <property type="term" value="F:DNA-binding transcription factor activity"/>
    <property type="evidence" value="ECO:0007669"/>
    <property type="project" value="TreeGrafter"/>
</dbReference>
<dbReference type="Gene3D" id="1.10.260.40">
    <property type="entry name" value="lambda repressor-like DNA-binding domains"/>
    <property type="match status" value="1"/>
</dbReference>
<evidence type="ECO:0000256" key="1">
    <source>
        <dbReference type="ARBA" id="ARBA00023125"/>
    </source>
</evidence>
<dbReference type="PANTHER" id="PTHR46797:SF1">
    <property type="entry name" value="METHYLPHOSPHONATE SYNTHASE"/>
    <property type="match status" value="1"/>
</dbReference>
<dbReference type="BioCyc" id="FPRA718252:G1375-1669-MONOMER"/>
<dbReference type="AlphaFoldDB" id="D4JZC7"/>
<keyword evidence="4" id="KW-1185">Reference proteome</keyword>
<feature type="domain" description="HTH cro/C1-type" evidence="2">
    <location>
        <begin position="52"/>
        <end position="107"/>
    </location>
</feature>
<dbReference type="STRING" id="718252.FP2_19710"/>
<dbReference type="GO" id="GO:0005829">
    <property type="term" value="C:cytosol"/>
    <property type="evidence" value="ECO:0007669"/>
    <property type="project" value="TreeGrafter"/>
</dbReference>
<reference evidence="3 4" key="2">
    <citation type="submission" date="2010-03" db="EMBL/GenBank/DDBJ databases">
        <authorList>
            <person name="Pajon A."/>
        </authorList>
    </citation>
    <scope>NUCLEOTIDE SEQUENCE [LARGE SCALE GENOMIC DNA]</scope>
    <source>
        <strain evidence="4">L2-6</strain>
    </source>
</reference>
<dbReference type="PROSITE" id="PS50943">
    <property type="entry name" value="HTH_CROC1"/>
    <property type="match status" value="1"/>
</dbReference>
<dbReference type="PANTHER" id="PTHR46797">
    <property type="entry name" value="HTH-TYPE TRANSCRIPTIONAL REGULATOR"/>
    <property type="match status" value="1"/>
</dbReference>
<gene>
    <name evidence="3" type="ORF">FP2_19710</name>
</gene>
<protein>
    <submittedName>
        <fullName evidence="3">Predicted transcriptional regulators</fullName>
    </submittedName>
</protein>
<dbReference type="HOGENOM" id="CLU_090591_0_0_9"/>
<dbReference type="CDD" id="cd00093">
    <property type="entry name" value="HTH_XRE"/>
    <property type="match status" value="1"/>
</dbReference>
<dbReference type="Pfam" id="PF12844">
    <property type="entry name" value="HTH_19"/>
    <property type="match status" value="1"/>
</dbReference>
<dbReference type="eggNOG" id="COG1396">
    <property type="taxonomic scope" value="Bacteria"/>
</dbReference>
<dbReference type="KEGG" id="fpr:FP2_19710"/>
<organism evidence="3 4">
    <name type="scientific">Faecalibacterium prausnitzii L2-6</name>
    <dbReference type="NCBI Taxonomy" id="718252"/>
    <lineage>
        <taxon>Bacteria</taxon>
        <taxon>Bacillati</taxon>
        <taxon>Bacillota</taxon>
        <taxon>Clostridia</taxon>
        <taxon>Eubacteriales</taxon>
        <taxon>Oscillospiraceae</taxon>
        <taxon>Faecalibacterium</taxon>
    </lineage>
</organism>
<accession>D4JZC7</accession>
<dbReference type="GO" id="GO:0003677">
    <property type="term" value="F:DNA binding"/>
    <property type="evidence" value="ECO:0007669"/>
    <property type="project" value="UniProtKB-KW"/>
</dbReference>
<name>D4JZC7_9FIRM</name>
<evidence type="ECO:0000313" key="3">
    <source>
        <dbReference type="EMBL" id="CBK99376.1"/>
    </source>
</evidence>
<sequence>MAAVPYIHNVGKQVQKLQNSTLMDRNSRKWYTVQKNIGGATMNIKLTLGERLKDLRVERNLKLETLAEKTGLSKSALSKYESDDVTDLSIYAVTTLAEFYGVTTDYLLGVTENKKRPDAVLSDLHLSDGAVDVLRNGRFNHRLLCELIVHENFRRFMTDLEIYVDGYVSANIQNLNAGLEATRQMLKKKYAADENDLYMSTLKLGQIDEDEYFGRVLYDELVAILKNIKTEHRKDKTTSDGAMVDNLMKELEDAQKLEGAADEKKIRTALKAIGINYDKLTEDERKLIKKILYKTAMLKPGTLAGNRGKHRR</sequence>
<dbReference type="InterPro" id="IPR050807">
    <property type="entry name" value="TransReg_Diox_bact_type"/>
</dbReference>
<evidence type="ECO:0000313" key="4">
    <source>
        <dbReference type="Proteomes" id="UP000008804"/>
    </source>
</evidence>
<dbReference type="InterPro" id="IPR010982">
    <property type="entry name" value="Lambda_DNA-bd_dom_sf"/>
</dbReference>
<evidence type="ECO:0000259" key="2">
    <source>
        <dbReference type="PROSITE" id="PS50943"/>
    </source>
</evidence>
<dbReference type="SMART" id="SM00530">
    <property type="entry name" value="HTH_XRE"/>
    <property type="match status" value="1"/>
</dbReference>
<dbReference type="InterPro" id="IPR001387">
    <property type="entry name" value="Cro/C1-type_HTH"/>
</dbReference>
<dbReference type="SUPFAM" id="SSF47413">
    <property type="entry name" value="lambda repressor-like DNA-binding domains"/>
    <property type="match status" value="1"/>
</dbReference>
<dbReference type="EMBL" id="FP929045">
    <property type="protein sequence ID" value="CBK99376.1"/>
    <property type="molecule type" value="Genomic_DNA"/>
</dbReference>
<dbReference type="Proteomes" id="UP000008804">
    <property type="component" value="Chromosome"/>
</dbReference>
<keyword evidence="1" id="KW-0238">DNA-binding</keyword>